<name>A0ABP1BMG2_9BRYO</name>
<accession>A0ABP1BMG2</accession>
<keyword evidence="3" id="KW-1185">Reference proteome</keyword>
<reference evidence="1" key="1">
    <citation type="submission" date="2024-03" db="EMBL/GenBank/DDBJ databases">
        <authorList>
            <consortium name="ELIXIR-Norway"/>
            <consortium name="Elixir Norway"/>
        </authorList>
    </citation>
    <scope>NUCLEOTIDE SEQUENCE</scope>
</reference>
<evidence type="ECO:0000313" key="1">
    <source>
        <dbReference type="EMBL" id="CAK9876975.1"/>
    </source>
</evidence>
<proteinExistence type="predicted"/>
<organism evidence="1 3">
    <name type="scientific">Sphagnum jensenii</name>
    <dbReference type="NCBI Taxonomy" id="128206"/>
    <lineage>
        <taxon>Eukaryota</taxon>
        <taxon>Viridiplantae</taxon>
        <taxon>Streptophyta</taxon>
        <taxon>Embryophyta</taxon>
        <taxon>Bryophyta</taxon>
        <taxon>Sphagnophytina</taxon>
        <taxon>Sphagnopsida</taxon>
        <taxon>Sphagnales</taxon>
        <taxon>Sphagnaceae</taxon>
        <taxon>Sphagnum</taxon>
    </lineage>
</organism>
<protein>
    <recommendedName>
        <fullName evidence="4">Hydrophobin</fullName>
    </recommendedName>
</protein>
<evidence type="ECO:0008006" key="4">
    <source>
        <dbReference type="Google" id="ProtNLM"/>
    </source>
</evidence>
<evidence type="ECO:0000313" key="3">
    <source>
        <dbReference type="Proteomes" id="UP001497522"/>
    </source>
</evidence>
<dbReference type="EMBL" id="OZ023706">
    <property type="protein sequence ID" value="CAK9876976.1"/>
    <property type="molecule type" value="Genomic_DNA"/>
</dbReference>
<gene>
    <name evidence="1" type="ORF">CSSPJE1EN2_LOCUS19017</name>
    <name evidence="2" type="ORF">CSSPJE1EN2_LOCUS19018</name>
</gene>
<sequence>MLVAVQVTEAARELDGDDIVGAALLSSDEQVPSIVANTAFQVAACKLLRLPCVIQSSGDQLGCIPKGGFCLNNISGCCAPMGCLIIPGICY</sequence>
<evidence type="ECO:0000313" key="2">
    <source>
        <dbReference type="EMBL" id="CAK9876976.1"/>
    </source>
</evidence>
<dbReference type="EMBL" id="OZ023706">
    <property type="protein sequence ID" value="CAK9876975.1"/>
    <property type="molecule type" value="Genomic_DNA"/>
</dbReference>
<dbReference type="Proteomes" id="UP001497522">
    <property type="component" value="Chromosome 5"/>
</dbReference>